<evidence type="ECO:0000256" key="1">
    <source>
        <dbReference type="SAM" id="Phobius"/>
    </source>
</evidence>
<dbReference type="GO" id="GO:0009103">
    <property type="term" value="P:lipopolysaccharide biosynthetic process"/>
    <property type="evidence" value="ECO:0007669"/>
    <property type="project" value="TreeGrafter"/>
</dbReference>
<feature type="transmembrane region" description="Helical" evidence="1">
    <location>
        <begin position="252"/>
        <end position="269"/>
    </location>
</feature>
<gene>
    <name evidence="3" type="ORF">F2B50_00135</name>
    <name evidence="4" type="ORF">FPF71_00135</name>
</gene>
<comment type="caution">
    <text evidence="3">The sequence shown here is derived from an EMBL/GenBank/DDBJ whole genome shotgun (WGS) entry which is preliminary data.</text>
</comment>
<dbReference type="OrthoDB" id="9796461at2"/>
<dbReference type="Pfam" id="PF01757">
    <property type="entry name" value="Acyl_transf_3"/>
    <property type="match status" value="1"/>
</dbReference>
<keyword evidence="3" id="KW-0012">Acyltransferase</keyword>
<dbReference type="PANTHER" id="PTHR23028">
    <property type="entry name" value="ACETYLTRANSFERASE"/>
    <property type="match status" value="1"/>
</dbReference>
<dbReference type="GO" id="GO:0016747">
    <property type="term" value="F:acyltransferase activity, transferring groups other than amino-acyl groups"/>
    <property type="evidence" value="ECO:0007669"/>
    <property type="project" value="InterPro"/>
</dbReference>
<dbReference type="GO" id="GO:0016020">
    <property type="term" value="C:membrane"/>
    <property type="evidence" value="ECO:0007669"/>
    <property type="project" value="TreeGrafter"/>
</dbReference>
<dbReference type="EMBL" id="VWRS01000001">
    <property type="protein sequence ID" value="KAA5827289.1"/>
    <property type="molecule type" value="Genomic_DNA"/>
</dbReference>
<sequence>MEKINTNNFDFLRVVFAFTVCFSHLIELSQVEMFQDYIGLFNTRLAINGFFVISGFLIVKSYENSKSLRSYFIKRVRRIIPAYLFVILLCALFFAVISTYSIGDYFLHRQFWKYLIANLTFQNYIEPCLPGVFSNNYLCVVNGALWTIKIEEAFYLLLPLFYWVTKSKKNKTHIFGVFVYLLSILYFNYFVSVDMYRIAKQLPGALAFFMCGIVLYKNFNFFIKWKHHIILPCLFVFFLEQYIFSIHIFKPLAYSFMVFYIAYNFKFLNHFGKYGDITYGVYIYHFPIIQVCVFYGLFQVYNPVFVSVFILLLVVILATLSWYLIELRFLSKGRKERQKKLLSS</sequence>
<name>A0A5M7BCW3_9FLAO</name>
<evidence type="ECO:0000313" key="6">
    <source>
        <dbReference type="Proteomes" id="UP000322315"/>
    </source>
</evidence>
<proteinExistence type="predicted"/>
<evidence type="ECO:0000313" key="5">
    <source>
        <dbReference type="Proteomes" id="UP000315145"/>
    </source>
</evidence>
<protein>
    <submittedName>
        <fullName evidence="3">Acyltransferase</fullName>
    </submittedName>
</protein>
<dbReference type="RefSeq" id="WP_144114643.1">
    <property type="nucleotide sequence ID" value="NZ_JACHGE010000001.1"/>
</dbReference>
<accession>A0A5M7BCW3</accession>
<feature type="transmembrane region" description="Helical" evidence="1">
    <location>
        <begin position="281"/>
        <end position="298"/>
    </location>
</feature>
<keyword evidence="5" id="KW-1185">Reference proteome</keyword>
<reference evidence="4 5" key="2">
    <citation type="submission" date="2019-07" db="EMBL/GenBank/DDBJ databases">
        <title>Algibacter marinivivus sp. nov., isolated from the surface of a marine red alga.</title>
        <authorList>
            <person name="Zhong X."/>
            <person name="Xu W."/>
            <person name="Zhang Y."/>
            <person name="Zhang Q."/>
            <person name="Du Z."/>
        </authorList>
    </citation>
    <scope>NUCLEOTIDE SEQUENCE [LARGE SCALE GENOMIC DNA]</scope>
    <source>
        <strain evidence="4 5">RU-4-M-4</strain>
    </source>
</reference>
<evidence type="ECO:0000313" key="3">
    <source>
        <dbReference type="EMBL" id="KAA5827289.1"/>
    </source>
</evidence>
<feature type="transmembrane region" description="Helical" evidence="1">
    <location>
        <begin position="12"/>
        <end position="31"/>
    </location>
</feature>
<feature type="transmembrane region" description="Helical" evidence="1">
    <location>
        <begin position="80"/>
        <end position="102"/>
    </location>
</feature>
<feature type="transmembrane region" description="Helical" evidence="1">
    <location>
        <begin position="174"/>
        <end position="192"/>
    </location>
</feature>
<feature type="transmembrane region" description="Helical" evidence="1">
    <location>
        <begin position="198"/>
        <end position="216"/>
    </location>
</feature>
<evidence type="ECO:0000313" key="4">
    <source>
        <dbReference type="EMBL" id="TSJ81534.1"/>
    </source>
</evidence>
<keyword evidence="3" id="KW-0808">Transferase</keyword>
<reference evidence="3 6" key="1">
    <citation type="journal article" date="2015" name="Int. J. Syst. Evol. Microbiol.">
        <title>Algibacter amylolyticus sp. nov., isolated from intertidal sediment.</title>
        <authorList>
            <person name="Zhang D.C."/>
            <person name="Wu J."/>
            <person name="Neuner K."/>
            <person name="Yao J."/>
            <person name="Margesin R."/>
        </authorList>
    </citation>
    <scope>NUCLEOTIDE SEQUENCE [LARGE SCALE GENOMIC DNA]</scope>
    <source>
        <strain evidence="3 6">RU-4-M-4</strain>
    </source>
</reference>
<keyword evidence="1" id="KW-0472">Membrane</keyword>
<organism evidence="3 6">
    <name type="scientific">Algibacter amylolyticus</name>
    <dbReference type="NCBI Taxonomy" id="1608400"/>
    <lineage>
        <taxon>Bacteria</taxon>
        <taxon>Pseudomonadati</taxon>
        <taxon>Bacteroidota</taxon>
        <taxon>Flavobacteriia</taxon>
        <taxon>Flavobacteriales</taxon>
        <taxon>Flavobacteriaceae</taxon>
        <taxon>Algibacter</taxon>
    </lineage>
</organism>
<evidence type="ECO:0000259" key="2">
    <source>
        <dbReference type="Pfam" id="PF01757"/>
    </source>
</evidence>
<feature type="transmembrane region" description="Helical" evidence="1">
    <location>
        <begin position="304"/>
        <end position="325"/>
    </location>
</feature>
<dbReference type="PANTHER" id="PTHR23028:SF53">
    <property type="entry name" value="ACYL_TRANSF_3 DOMAIN-CONTAINING PROTEIN"/>
    <property type="match status" value="1"/>
</dbReference>
<feature type="domain" description="Acyltransferase 3" evidence="2">
    <location>
        <begin position="8"/>
        <end position="320"/>
    </location>
</feature>
<reference evidence="3" key="3">
    <citation type="submission" date="2019-09" db="EMBL/GenBank/DDBJ databases">
        <authorList>
            <person name="Zhang D.-C."/>
        </authorList>
    </citation>
    <scope>NUCLEOTIDE SEQUENCE</scope>
    <source>
        <strain evidence="3">RU-4-M-4</strain>
    </source>
</reference>
<dbReference type="InterPro" id="IPR002656">
    <property type="entry name" value="Acyl_transf_3_dom"/>
</dbReference>
<dbReference type="EMBL" id="VMBF01000001">
    <property type="protein sequence ID" value="TSJ81534.1"/>
    <property type="molecule type" value="Genomic_DNA"/>
</dbReference>
<dbReference type="InterPro" id="IPR050879">
    <property type="entry name" value="Acyltransferase_3"/>
</dbReference>
<dbReference type="Proteomes" id="UP000322315">
    <property type="component" value="Unassembled WGS sequence"/>
</dbReference>
<dbReference type="AlphaFoldDB" id="A0A5M7BCW3"/>
<dbReference type="Proteomes" id="UP000315145">
    <property type="component" value="Unassembled WGS sequence"/>
</dbReference>
<feature type="transmembrane region" description="Helical" evidence="1">
    <location>
        <begin position="37"/>
        <end position="59"/>
    </location>
</feature>
<keyword evidence="1" id="KW-0812">Transmembrane</keyword>
<keyword evidence="1" id="KW-1133">Transmembrane helix</keyword>